<feature type="transmembrane region" description="Helical" evidence="2">
    <location>
        <begin position="431"/>
        <end position="464"/>
    </location>
</feature>
<organism evidence="3 4">
    <name type="scientific">Paenibacillus thailandensis</name>
    <dbReference type="NCBI Taxonomy" id="393250"/>
    <lineage>
        <taxon>Bacteria</taxon>
        <taxon>Bacillati</taxon>
        <taxon>Bacillota</taxon>
        <taxon>Bacilli</taxon>
        <taxon>Bacillales</taxon>
        <taxon>Paenibacillaceae</taxon>
        <taxon>Paenibacillus</taxon>
    </lineage>
</organism>
<feature type="coiled-coil region" evidence="1">
    <location>
        <begin position="15"/>
        <end position="42"/>
    </location>
</feature>
<dbReference type="PANTHER" id="PTHR37813">
    <property type="entry name" value="FELS-2 PROPHAGE PROTEIN"/>
    <property type="match status" value="1"/>
</dbReference>
<reference evidence="4" key="1">
    <citation type="journal article" date="2019" name="Int. J. Syst. Evol. Microbiol.">
        <title>The Global Catalogue of Microorganisms (GCM) 10K type strain sequencing project: providing services to taxonomists for standard genome sequencing and annotation.</title>
        <authorList>
            <consortium name="The Broad Institute Genomics Platform"/>
            <consortium name="The Broad Institute Genome Sequencing Center for Infectious Disease"/>
            <person name="Wu L."/>
            <person name="Ma J."/>
        </authorList>
    </citation>
    <scope>NUCLEOTIDE SEQUENCE [LARGE SCALE GENOMIC DNA]</scope>
    <source>
        <strain evidence="4">TISTR 1827</strain>
    </source>
</reference>
<dbReference type="EMBL" id="JBHUMY010000005">
    <property type="protein sequence ID" value="MFD2659515.1"/>
    <property type="molecule type" value="Genomic_DNA"/>
</dbReference>
<evidence type="ECO:0000313" key="3">
    <source>
        <dbReference type="EMBL" id="MFD2659515.1"/>
    </source>
</evidence>
<gene>
    <name evidence="3" type="ORF">ACFSW5_04460</name>
</gene>
<evidence type="ECO:0000313" key="4">
    <source>
        <dbReference type="Proteomes" id="UP001597493"/>
    </source>
</evidence>
<dbReference type="PANTHER" id="PTHR37813:SF1">
    <property type="entry name" value="FELS-2 PROPHAGE PROTEIN"/>
    <property type="match status" value="1"/>
</dbReference>
<keyword evidence="2" id="KW-1133">Transmembrane helix</keyword>
<evidence type="ECO:0000256" key="2">
    <source>
        <dbReference type="SAM" id="Phobius"/>
    </source>
</evidence>
<keyword evidence="1" id="KW-0175">Coiled coil</keyword>
<protein>
    <submittedName>
        <fullName evidence="3">Uncharacterized protein</fullName>
    </submittedName>
</protein>
<sequence length="869" mass="92834">MGVVKNLMIRAGADFSGMRKELSKARQDLADFKNNVSNTMKAIGGALAAVGIGTVFKDATRAAMTFESSIQQLNRTMGTNAKAFVEWANANAQAFGMGRREVIQYGAVYSNLLSSFFKDTRETTKYTQELLRASAVVSVATGRQMEDVMERIRSGLLGETDAIEDLGINVNVAMLESTAAFRRFAGDKSWEQLDFQTQSQIRLMAILEQSTQKYGNEVANNTNAKMNQFVAALKDVQLYLGQAFLPILNIVLPILTKLASALATVMNVVAQFSQALFGKTPAKEAQAQAKATNSQAAAVGDLGDAYKQAGKEAKKAAGSVAGFDEVNTLATGGAEAVGGAAAGSGVTGSAGSTDLADLTPDLGGFAESTVQVSEKVREMATKIKTAFAEMSSFIQQHKDLIIAALAGIGAAIVAAFLITQWSAIVGAIAKAMSAIGAAFAGLFSPVGLIVAAIAAAVAAFVYFYRTNETFRGVVDGILKAIGEAAKWLWENVMVPFGEWLSTKGVEYWEQFKDAMSKLWNDVLVPLGKWLGNVFVKAWDVVSDAAKWLWNNVLAPFGTFLSALWVNVLQPLAVILGDVLGVAFDTVARIAQSFWQNVLVPLGQALSQMFGPAIEAVTSVLRFLWTNGFEPLGKFLKDTMLPIWTELTKALEYVWNEVLKPLAAYVADVFVGVLDNAFRGIGDVIQGAKEIFVGLMDFITGVFTGNWEKAWNGIKGVFKGVFDSLAGVIKVPLNSIIDAINAMINGINKIKIDVPKWVQEITGYTSFGFNIPKIPKLARGGFVDGATNMGNYIAGEAGRELIVPLENTSFTDKIASALGTAVLTAMQVGQVGRGNGDIVIQISGVELARVTAPYNNAESSRLGNALIQTT</sequence>
<dbReference type="Proteomes" id="UP001597493">
    <property type="component" value="Unassembled WGS sequence"/>
</dbReference>
<keyword evidence="2" id="KW-0472">Membrane</keyword>
<keyword evidence="4" id="KW-1185">Reference proteome</keyword>
<accession>A0ABW5QTV9</accession>
<dbReference type="RefSeq" id="WP_379270207.1">
    <property type="nucleotide sequence ID" value="NZ_JBHUGT010000013.1"/>
</dbReference>
<comment type="caution">
    <text evidence="3">The sequence shown here is derived from an EMBL/GenBank/DDBJ whole genome shotgun (WGS) entry which is preliminary data.</text>
</comment>
<keyword evidence="2" id="KW-0812">Transmembrane</keyword>
<evidence type="ECO:0000256" key="1">
    <source>
        <dbReference type="SAM" id="Coils"/>
    </source>
</evidence>
<feature type="transmembrane region" description="Helical" evidence="2">
    <location>
        <begin position="400"/>
        <end position="419"/>
    </location>
</feature>
<name>A0ABW5QTV9_9BACL</name>
<proteinExistence type="predicted"/>